<name>A0A0R3RBZ6_9BILA</name>
<keyword evidence="1" id="KW-0472">Membrane</keyword>
<dbReference type="EMBL" id="UZAG01022736">
    <property type="protein sequence ID" value="VDO54550.1"/>
    <property type="molecule type" value="Genomic_DNA"/>
</dbReference>
<keyword evidence="1" id="KW-1133">Transmembrane helix</keyword>
<reference evidence="4" key="1">
    <citation type="submission" date="2017-02" db="UniProtKB">
        <authorList>
            <consortium name="WormBaseParasite"/>
        </authorList>
    </citation>
    <scope>IDENTIFICATION</scope>
</reference>
<keyword evidence="1" id="KW-0812">Transmembrane</keyword>
<evidence type="ECO:0000313" key="4">
    <source>
        <dbReference type="WBParaSite" id="BTMF_0001756501-mRNA-1"/>
    </source>
</evidence>
<sequence length="46" mass="5587">MRPILQWIDKVSEDDSETGFVYDLFIHLFICFSASFKLFFLVYKYN</sequence>
<evidence type="ECO:0000256" key="1">
    <source>
        <dbReference type="SAM" id="Phobius"/>
    </source>
</evidence>
<dbReference type="Proteomes" id="UP000280834">
    <property type="component" value="Unassembled WGS sequence"/>
</dbReference>
<feature type="transmembrane region" description="Helical" evidence="1">
    <location>
        <begin position="20"/>
        <end position="43"/>
    </location>
</feature>
<dbReference type="AlphaFoldDB" id="A0A0R3RBZ6"/>
<evidence type="ECO:0000313" key="2">
    <source>
        <dbReference type="EMBL" id="VDO54550.1"/>
    </source>
</evidence>
<gene>
    <name evidence="2" type="ORF">BTMF_LOCUS15532</name>
</gene>
<reference evidence="2 3" key="2">
    <citation type="submission" date="2018-11" db="EMBL/GenBank/DDBJ databases">
        <authorList>
            <consortium name="Pathogen Informatics"/>
        </authorList>
    </citation>
    <scope>NUCLEOTIDE SEQUENCE [LARGE SCALE GENOMIC DNA]</scope>
</reference>
<organism evidence="4">
    <name type="scientific">Brugia timori</name>
    <dbReference type="NCBI Taxonomy" id="42155"/>
    <lineage>
        <taxon>Eukaryota</taxon>
        <taxon>Metazoa</taxon>
        <taxon>Ecdysozoa</taxon>
        <taxon>Nematoda</taxon>
        <taxon>Chromadorea</taxon>
        <taxon>Rhabditida</taxon>
        <taxon>Spirurina</taxon>
        <taxon>Spiruromorpha</taxon>
        <taxon>Filarioidea</taxon>
        <taxon>Onchocercidae</taxon>
        <taxon>Brugia</taxon>
    </lineage>
</organism>
<accession>A0A0R3RBZ6</accession>
<dbReference type="WBParaSite" id="BTMF_0001756501-mRNA-1">
    <property type="protein sequence ID" value="BTMF_0001756501-mRNA-1"/>
    <property type="gene ID" value="BTMF_0001756501"/>
</dbReference>
<protein>
    <submittedName>
        <fullName evidence="2 4">Uncharacterized protein</fullName>
    </submittedName>
</protein>
<evidence type="ECO:0000313" key="3">
    <source>
        <dbReference type="Proteomes" id="UP000280834"/>
    </source>
</evidence>
<proteinExistence type="predicted"/>
<keyword evidence="3" id="KW-1185">Reference proteome</keyword>